<dbReference type="Pfam" id="PF01871">
    <property type="entry name" value="AMMECR1"/>
    <property type="match status" value="1"/>
</dbReference>
<comment type="caution">
    <text evidence="2">The sequence shown here is derived from an EMBL/GenBank/DDBJ whole genome shotgun (WGS) entry which is preliminary data.</text>
</comment>
<proteinExistence type="predicted"/>
<dbReference type="GeneID" id="94335533"/>
<dbReference type="EMBL" id="JALLKP010000001">
    <property type="protein sequence ID" value="KAK2198226.1"/>
    <property type="molecule type" value="Genomic_DNA"/>
</dbReference>
<gene>
    <name evidence="2" type="ORF">BdWA1_001235</name>
</gene>
<dbReference type="Gene3D" id="3.30.700.20">
    <property type="entry name" value="Hypothetical protein ph0010, domain 1"/>
    <property type="match status" value="1"/>
</dbReference>
<evidence type="ECO:0000313" key="3">
    <source>
        <dbReference type="Proteomes" id="UP001214638"/>
    </source>
</evidence>
<dbReference type="Proteomes" id="UP001214638">
    <property type="component" value="Unassembled WGS sequence"/>
</dbReference>
<dbReference type="InterPro" id="IPR027485">
    <property type="entry name" value="AMMECR1_N"/>
</dbReference>
<evidence type="ECO:0000259" key="1">
    <source>
        <dbReference type="Pfam" id="PF01871"/>
    </source>
</evidence>
<dbReference type="InterPro" id="IPR036071">
    <property type="entry name" value="AMMECR1_dom_sf"/>
</dbReference>
<evidence type="ECO:0000313" key="2">
    <source>
        <dbReference type="EMBL" id="KAK2198226.1"/>
    </source>
</evidence>
<organism evidence="2 3">
    <name type="scientific">Babesia duncani</name>
    <dbReference type="NCBI Taxonomy" id="323732"/>
    <lineage>
        <taxon>Eukaryota</taxon>
        <taxon>Sar</taxon>
        <taxon>Alveolata</taxon>
        <taxon>Apicomplexa</taxon>
        <taxon>Aconoidasida</taxon>
        <taxon>Piroplasmida</taxon>
        <taxon>Babesiidae</taxon>
        <taxon>Babesia</taxon>
    </lineage>
</organism>
<protein>
    <submittedName>
        <fullName evidence="2">Bifunctional AMMECR1</fullName>
    </submittedName>
</protein>
<reference evidence="2" key="1">
    <citation type="journal article" date="2023" name="Nat. Microbiol.">
        <title>Babesia duncani multi-omics identifies virulence factors and drug targets.</title>
        <authorList>
            <person name="Singh P."/>
            <person name="Lonardi S."/>
            <person name="Liang Q."/>
            <person name="Vydyam P."/>
            <person name="Khabirova E."/>
            <person name="Fang T."/>
            <person name="Gihaz S."/>
            <person name="Thekkiniath J."/>
            <person name="Munshi M."/>
            <person name="Abel S."/>
            <person name="Ciampossin L."/>
            <person name="Batugedara G."/>
            <person name="Gupta M."/>
            <person name="Lu X.M."/>
            <person name="Lenz T."/>
            <person name="Chakravarty S."/>
            <person name="Cornillot E."/>
            <person name="Hu Y."/>
            <person name="Ma W."/>
            <person name="Gonzalez L.M."/>
            <person name="Sanchez S."/>
            <person name="Estrada K."/>
            <person name="Sanchez-Flores A."/>
            <person name="Montero E."/>
            <person name="Harb O.S."/>
            <person name="Le Roch K.G."/>
            <person name="Mamoun C.B."/>
        </authorList>
    </citation>
    <scope>NUCLEOTIDE SEQUENCE</scope>
    <source>
        <strain evidence="2">WA1</strain>
    </source>
</reference>
<dbReference type="SUPFAM" id="SSF143447">
    <property type="entry name" value="AMMECR1-like"/>
    <property type="match status" value="1"/>
</dbReference>
<keyword evidence="3" id="KW-1185">Reference proteome</keyword>
<dbReference type="AlphaFoldDB" id="A0AAD9PNR9"/>
<accession>A0AAD9PNR9</accession>
<dbReference type="InterPro" id="IPR002733">
    <property type="entry name" value="AMMECR1_domain"/>
</dbReference>
<feature type="domain" description="AMMECR1" evidence="1">
    <location>
        <begin position="17"/>
        <end position="72"/>
    </location>
</feature>
<sequence>MDSNIDEYIEHIDHSICAVCFDTLEQKLKNVKPQTRPFYSDLVEKKVTTAMFVTWMINQFTSEELRGCIGLMVI</sequence>
<dbReference type="KEGG" id="bdw:94335533"/>
<name>A0AAD9PNR9_9APIC</name>
<dbReference type="RefSeq" id="XP_067805068.1">
    <property type="nucleotide sequence ID" value="XM_067946277.1"/>
</dbReference>